<feature type="region of interest" description="Disordered" evidence="1">
    <location>
        <begin position="88"/>
        <end position="159"/>
    </location>
</feature>
<evidence type="ECO:0008006" key="4">
    <source>
        <dbReference type="Google" id="ProtNLM"/>
    </source>
</evidence>
<feature type="compositionally biased region" description="Basic and acidic residues" evidence="1">
    <location>
        <begin position="135"/>
        <end position="144"/>
    </location>
</feature>
<reference evidence="2" key="2">
    <citation type="submission" date="2024-10" db="UniProtKB">
        <authorList>
            <consortium name="EnsemblProtists"/>
        </authorList>
    </citation>
    <scope>IDENTIFICATION</scope>
</reference>
<dbReference type="RefSeq" id="XP_005761905.1">
    <property type="nucleotide sequence ID" value="XM_005761848.1"/>
</dbReference>
<dbReference type="Proteomes" id="UP000013827">
    <property type="component" value="Unassembled WGS sequence"/>
</dbReference>
<organism evidence="2 3">
    <name type="scientific">Emiliania huxleyi (strain CCMP1516)</name>
    <dbReference type="NCBI Taxonomy" id="280463"/>
    <lineage>
        <taxon>Eukaryota</taxon>
        <taxon>Haptista</taxon>
        <taxon>Haptophyta</taxon>
        <taxon>Prymnesiophyceae</taxon>
        <taxon>Isochrysidales</taxon>
        <taxon>Noelaerhabdaceae</taxon>
        <taxon>Emiliania</taxon>
    </lineage>
</organism>
<proteinExistence type="predicted"/>
<evidence type="ECO:0000313" key="3">
    <source>
        <dbReference type="Proteomes" id="UP000013827"/>
    </source>
</evidence>
<dbReference type="PaxDb" id="2903-EOD09476"/>
<feature type="compositionally biased region" description="Low complexity" evidence="1">
    <location>
        <begin position="106"/>
        <end position="120"/>
    </location>
</feature>
<name>A0A0D3IDZ1_EMIH1</name>
<keyword evidence="3" id="KW-1185">Reference proteome</keyword>
<protein>
    <recommendedName>
        <fullName evidence="4">Sulfotransferase domain-containing protein</fullName>
    </recommendedName>
</protein>
<dbReference type="EnsemblProtists" id="EOD09476">
    <property type="protein sequence ID" value="EOD09476"/>
    <property type="gene ID" value="EMIHUDRAFT_448376"/>
</dbReference>
<dbReference type="GeneID" id="17255615"/>
<dbReference type="AlphaFoldDB" id="A0A0D3IDZ1"/>
<evidence type="ECO:0000313" key="2">
    <source>
        <dbReference type="EnsemblProtists" id="EOD09476"/>
    </source>
</evidence>
<dbReference type="HOGENOM" id="CLU_1663991_0_0_1"/>
<feature type="compositionally biased region" description="Basic residues" evidence="1">
    <location>
        <begin position="145"/>
        <end position="159"/>
    </location>
</feature>
<reference evidence="3" key="1">
    <citation type="journal article" date="2013" name="Nature">
        <title>Pan genome of the phytoplankton Emiliania underpins its global distribution.</title>
        <authorList>
            <person name="Read B.A."/>
            <person name="Kegel J."/>
            <person name="Klute M.J."/>
            <person name="Kuo A."/>
            <person name="Lefebvre S.C."/>
            <person name="Maumus F."/>
            <person name="Mayer C."/>
            <person name="Miller J."/>
            <person name="Monier A."/>
            <person name="Salamov A."/>
            <person name="Young J."/>
            <person name="Aguilar M."/>
            <person name="Claverie J.M."/>
            <person name="Frickenhaus S."/>
            <person name="Gonzalez K."/>
            <person name="Herman E.K."/>
            <person name="Lin Y.C."/>
            <person name="Napier J."/>
            <person name="Ogata H."/>
            <person name="Sarno A.F."/>
            <person name="Shmutz J."/>
            <person name="Schroeder D."/>
            <person name="de Vargas C."/>
            <person name="Verret F."/>
            <person name="von Dassow P."/>
            <person name="Valentin K."/>
            <person name="Van de Peer Y."/>
            <person name="Wheeler G."/>
            <person name="Dacks J.B."/>
            <person name="Delwiche C.F."/>
            <person name="Dyhrman S.T."/>
            <person name="Glockner G."/>
            <person name="John U."/>
            <person name="Richards T."/>
            <person name="Worden A.Z."/>
            <person name="Zhang X."/>
            <person name="Grigoriev I.V."/>
            <person name="Allen A.E."/>
            <person name="Bidle K."/>
            <person name="Borodovsky M."/>
            <person name="Bowler C."/>
            <person name="Brownlee C."/>
            <person name="Cock J.M."/>
            <person name="Elias M."/>
            <person name="Gladyshev V.N."/>
            <person name="Groth M."/>
            <person name="Guda C."/>
            <person name="Hadaegh A."/>
            <person name="Iglesias-Rodriguez M.D."/>
            <person name="Jenkins J."/>
            <person name="Jones B.M."/>
            <person name="Lawson T."/>
            <person name="Leese F."/>
            <person name="Lindquist E."/>
            <person name="Lobanov A."/>
            <person name="Lomsadze A."/>
            <person name="Malik S.B."/>
            <person name="Marsh M.E."/>
            <person name="Mackinder L."/>
            <person name="Mock T."/>
            <person name="Mueller-Roeber B."/>
            <person name="Pagarete A."/>
            <person name="Parker M."/>
            <person name="Probert I."/>
            <person name="Quesneville H."/>
            <person name="Raines C."/>
            <person name="Rensing S.A."/>
            <person name="Riano-Pachon D.M."/>
            <person name="Richier S."/>
            <person name="Rokitta S."/>
            <person name="Shiraiwa Y."/>
            <person name="Soanes D.M."/>
            <person name="van der Giezen M."/>
            <person name="Wahlund T.M."/>
            <person name="Williams B."/>
            <person name="Wilson W."/>
            <person name="Wolfe G."/>
            <person name="Wurch L.L."/>
        </authorList>
    </citation>
    <scope>NUCLEOTIDE SEQUENCE</scope>
</reference>
<sequence length="159" mass="16492">MSRLAAFLGLDYKETNQAPPPSVEMEVLFSASPASVTGAPHENGREYVATPPPEMLADLRAWLCPHNARLAGLLLANGLVPSASDLSADLPWAAAPPGGPTIGCEPAPAGAAAPSTRAPPVTTAQPPLPTAANAETRHARDEGHKRRRAKGRPKRMNGG</sequence>
<evidence type="ECO:0000256" key="1">
    <source>
        <dbReference type="SAM" id="MobiDB-lite"/>
    </source>
</evidence>
<dbReference type="KEGG" id="ehx:EMIHUDRAFT_448376"/>
<accession>A0A0D3IDZ1</accession>